<accession>A0A889IWK3</accession>
<evidence type="ECO:0000313" key="7">
    <source>
        <dbReference type="EMBL" id="QRE02513.1"/>
    </source>
</evidence>
<protein>
    <submittedName>
        <fullName evidence="7">Tegument protein</fullName>
    </submittedName>
</protein>
<evidence type="ECO:0000256" key="6">
    <source>
        <dbReference type="ARBA" id="ARBA00023219"/>
    </source>
</evidence>
<sequence length="537" mass="59407">MDAHAHNRNGASAKRRVQPGDTVAVVHLVLHQRLLAAYGVYPHANPKVWCHTRFWDGDLPPSNYVRVHARFLGQCDERCNAAHTICDSDLPGGPGALALSLNILADRRVVMDRGAPYINPFNIAIARIFMPDGRQAHIPFFYLTLVNGARRATVAASTADSGCINAEQYSVTRERQPLRDIITAAVGEALSGANRCSAFTSCQPISVLSNLLLHNCSIDNTSEQDKAAKHHQALEKPGDVRGYDNSCALPSTSEVVVRSHTSPSTTAMPQCKVRLNRCCPVSFERLESVVDARHAVSGETFYICHYGNKCADGMHPYYDPGKLRSSIDDVSSQQLCLINPLAAIARDYDFMFRKMDGLVDSIEAAFYAAGGRLSQCLPVALPRNNDDVLRSLRHHFVDACFMLRHYMSEGASWVRATAAADIGQIGYWLDVLPLWDMTTPTWGAKLHEASERRQNRKVGTSTSTVKHLHNHCCEPYWHDVLREPLVRSVVVTARTVGLMADECCNIWLILPGGFAIKGLLAISVEDKLFMRQRYGGQ</sequence>
<dbReference type="GO" id="GO:0019028">
    <property type="term" value="C:viral capsid"/>
    <property type="evidence" value="ECO:0007669"/>
    <property type="project" value="UniProtKB-KW"/>
</dbReference>
<gene>
    <name evidence="7" type="primary">ORF32</name>
</gene>
<dbReference type="EMBL" id="MN545487">
    <property type="protein sequence ID" value="QRE02513.1"/>
    <property type="molecule type" value="Genomic_DNA"/>
</dbReference>
<proteinExistence type="predicted"/>
<keyword evidence="6" id="KW-0231">Viral genome packaging</keyword>
<evidence type="ECO:0000256" key="1">
    <source>
        <dbReference type="ARBA" id="ARBA00022561"/>
    </source>
</evidence>
<evidence type="ECO:0000256" key="2">
    <source>
        <dbReference type="ARBA" id="ARBA00022562"/>
    </source>
</evidence>
<keyword evidence="2" id="KW-1048">Host nucleus</keyword>
<dbReference type="GO" id="GO:0051276">
    <property type="term" value="P:chromosome organization"/>
    <property type="evidence" value="ECO:0007669"/>
    <property type="project" value="InterPro"/>
</dbReference>
<evidence type="ECO:0000256" key="3">
    <source>
        <dbReference type="ARBA" id="ARBA00022612"/>
    </source>
</evidence>
<keyword evidence="4" id="KW-0946">Virion</keyword>
<dbReference type="Pfam" id="PF04559">
    <property type="entry name" value="Herpes_UL17"/>
    <property type="match status" value="1"/>
</dbReference>
<reference evidence="7" key="1">
    <citation type="submission" date="2019-10" db="EMBL/GenBank/DDBJ databases">
        <title>Otarine herpesvirus 4 in Northern fur seal genital swab.</title>
        <authorList>
            <person name="Deming A.C."/>
            <person name="Wellehan J.F.X."/>
            <person name="Gulland F.M.D."/>
        </authorList>
    </citation>
    <scope>NUCLEOTIDE SEQUENCE</scope>
    <source>
        <strain evidence="7">Cu11-001</strain>
    </source>
</reference>
<keyword evidence="3" id="KW-1188">Viral release from host cell</keyword>
<organism evidence="7">
    <name type="scientific">Otarine gammaherpesvirus 4</name>
    <dbReference type="NCBI Taxonomy" id="2801541"/>
    <lineage>
        <taxon>Viruses</taxon>
        <taxon>Duplodnaviria</taxon>
        <taxon>Heunggongvirae</taxon>
        <taxon>Peploviricota</taxon>
        <taxon>Herviviricetes</taxon>
        <taxon>Herpesvirales</taxon>
        <taxon>Orthoherpesviridae</taxon>
        <taxon>Gammaherpesvirinae</taxon>
    </lineage>
</organism>
<keyword evidence="1" id="KW-0167">Capsid protein</keyword>
<name>A0A889IWK3_9GAMA</name>
<evidence type="ECO:0000256" key="5">
    <source>
        <dbReference type="ARBA" id="ARBA00022921"/>
    </source>
</evidence>
<dbReference type="InterPro" id="IPR007640">
    <property type="entry name" value="UL17-like"/>
</dbReference>
<keyword evidence="5" id="KW-0426">Late protein</keyword>
<evidence type="ECO:0000256" key="4">
    <source>
        <dbReference type="ARBA" id="ARBA00022844"/>
    </source>
</evidence>